<dbReference type="SUPFAM" id="SSF88713">
    <property type="entry name" value="Glycoside hydrolase/deacetylase"/>
    <property type="match status" value="1"/>
</dbReference>
<comment type="similarity">
    <text evidence="1 3">Belongs to the glycosyl hydrolase 57 family.</text>
</comment>
<keyword evidence="2 3" id="KW-0119">Carbohydrate metabolism</keyword>
<evidence type="ECO:0000256" key="3">
    <source>
        <dbReference type="RuleBase" id="RU361196"/>
    </source>
</evidence>
<keyword evidence="6" id="KW-1185">Reference proteome</keyword>
<dbReference type="InterPro" id="IPR011330">
    <property type="entry name" value="Glyco_hydro/deAcase_b/a-brl"/>
</dbReference>
<dbReference type="PANTHER" id="PTHR36306:SF1">
    <property type="entry name" value="ALPHA-AMYLASE-RELATED"/>
    <property type="match status" value="1"/>
</dbReference>
<organism evidence="5 6">
    <name type="scientific">Citrifermentans bremense</name>
    <dbReference type="NCBI Taxonomy" id="60035"/>
    <lineage>
        <taxon>Bacteria</taxon>
        <taxon>Pseudomonadati</taxon>
        <taxon>Thermodesulfobacteriota</taxon>
        <taxon>Desulfuromonadia</taxon>
        <taxon>Geobacterales</taxon>
        <taxon>Geobacteraceae</taxon>
        <taxon>Citrifermentans</taxon>
    </lineage>
</organism>
<sequence length="728" mass="81857">MTEPLYVSFLWHMHQPFYKDPVRGEYVLPWAYLHAVKDYYDMPAIVDAVEGAKVVFNLVPSLLEQILDYAQGKAVDPFLARARRSPAELDAADRLFILENFFSANRRRMIEPHPRYRELFARAGEGAPGAAALRLDSFSDQDLLDLQVWFYLTWTGEAARRRFPVFRELIRKGGSFTQEDKDLLFEAQRELISQVIPLYKKLHQEGKVELSVTPYFHPILPLLCDSGIARVALPKAKLPSIPFCYPEDARAQLLHAIASFERLFGFPPTGIWPSEGSVSDEALGIMAQTGLSWTASDEWVLAHTLPGGLAREREPLYHPYTFSEDGREIALFFRDQGLSDLIGFSYSQWETERAVADFVGRVKEVRQRSRQAQVVPVILDGENAWEHYQDNGFPFLSRLYAALAQTTGVKLATFSEVLRHSGERRVLEHVHPGSWINADYGIWIGKPEENLGWEYIAKARAAAVQKSPAVATLLAGGESGDEAARQACMALYAAQGSDWFWWYGDDHFSPHAGRFDLLFRSHLMSVYQLLALEVPDELHRPIKKERPPGFVRAPAGLVTPSISEVGNDYFEWLSAGLYDLTRQGGAMHHSDNLLQSFYYAYDLEYFYFRIEGVQPLETVLRPEDSLSLHLLGAGEWRLDVQLGEGEGELQVLKDGTWQGSGSIGRYFLGRSAGARVPLFPLCPGGEGTVLCYLCVTRAGTEVGRWPADAALPLVCTSPESGCEAHYNH</sequence>
<keyword evidence="5" id="KW-0378">Hydrolase</keyword>
<dbReference type="InterPro" id="IPR052046">
    <property type="entry name" value="GH57_Enzymes"/>
</dbReference>
<feature type="domain" description="Glycoside hydrolase family 57 N-terminal" evidence="4">
    <location>
        <begin position="8"/>
        <end position="426"/>
    </location>
</feature>
<dbReference type="GO" id="GO:0005975">
    <property type="term" value="P:carbohydrate metabolic process"/>
    <property type="evidence" value="ECO:0007669"/>
    <property type="project" value="InterPro"/>
</dbReference>
<evidence type="ECO:0000256" key="2">
    <source>
        <dbReference type="ARBA" id="ARBA00023277"/>
    </source>
</evidence>
<dbReference type="Gene3D" id="3.20.110.10">
    <property type="entry name" value="Glycoside hydrolase 38, N terminal domain"/>
    <property type="match status" value="1"/>
</dbReference>
<name>A0A6S6M4D5_9BACT</name>
<evidence type="ECO:0000313" key="5">
    <source>
        <dbReference type="EMBL" id="BCG48583.1"/>
    </source>
</evidence>
<gene>
    <name evidence="5" type="ORF">GEOBRER4_n3479</name>
</gene>
<evidence type="ECO:0000313" key="6">
    <source>
        <dbReference type="Proteomes" id="UP000515472"/>
    </source>
</evidence>
<dbReference type="CDD" id="cd10796">
    <property type="entry name" value="GH57N_APU"/>
    <property type="match status" value="1"/>
</dbReference>
<reference evidence="5 6" key="1">
    <citation type="submission" date="2020-06" db="EMBL/GenBank/DDBJ databases">
        <title>Interaction of electrochemicaly active bacteria, Geobacter bremensis R4 on different carbon anode.</title>
        <authorList>
            <person name="Meng L."/>
            <person name="Yoshida N."/>
        </authorList>
    </citation>
    <scope>NUCLEOTIDE SEQUENCE [LARGE SCALE GENOMIC DNA]</scope>
    <source>
        <strain evidence="5 6">R4</strain>
    </source>
</reference>
<dbReference type="PANTHER" id="PTHR36306">
    <property type="entry name" value="ALPHA-AMYLASE-RELATED-RELATED"/>
    <property type="match status" value="1"/>
</dbReference>
<dbReference type="EMBL" id="AP023213">
    <property type="protein sequence ID" value="BCG48583.1"/>
    <property type="molecule type" value="Genomic_DNA"/>
</dbReference>
<dbReference type="Pfam" id="PF03065">
    <property type="entry name" value="Glyco_hydro_57"/>
    <property type="match status" value="1"/>
</dbReference>
<dbReference type="KEGG" id="gbn:GEOBRER4_33330"/>
<accession>A0A6S6M4D5</accession>
<evidence type="ECO:0000256" key="1">
    <source>
        <dbReference type="ARBA" id="ARBA00006821"/>
    </source>
</evidence>
<protein>
    <submittedName>
        <fullName evidence="5">Glycoside hydrolase family 57</fullName>
    </submittedName>
</protein>
<dbReference type="Proteomes" id="UP000515472">
    <property type="component" value="Chromosome"/>
</dbReference>
<evidence type="ECO:0000259" key="4">
    <source>
        <dbReference type="Pfam" id="PF03065"/>
    </source>
</evidence>
<dbReference type="AlphaFoldDB" id="A0A6S6M4D5"/>
<dbReference type="InterPro" id="IPR004300">
    <property type="entry name" value="Glyco_hydro_57_N"/>
</dbReference>
<dbReference type="GO" id="GO:0016787">
    <property type="term" value="F:hydrolase activity"/>
    <property type="evidence" value="ECO:0007669"/>
    <property type="project" value="UniProtKB-KW"/>
</dbReference>
<dbReference type="RefSeq" id="WP_185243258.1">
    <property type="nucleotide sequence ID" value="NZ_AP023213.1"/>
</dbReference>
<dbReference type="InterPro" id="IPR027291">
    <property type="entry name" value="Glyco_hydro_38_N_sf"/>
</dbReference>
<proteinExistence type="inferred from homology"/>